<feature type="transmembrane region" description="Helical" evidence="5">
    <location>
        <begin position="382"/>
        <end position="404"/>
    </location>
</feature>
<comment type="subcellular location">
    <subcellularLocation>
        <location evidence="1">Membrane</location>
        <topology evidence="1">Multi-pass membrane protein</topology>
    </subcellularLocation>
</comment>
<evidence type="ECO:0000256" key="1">
    <source>
        <dbReference type="ARBA" id="ARBA00004141"/>
    </source>
</evidence>
<dbReference type="InterPro" id="IPR012858">
    <property type="entry name" value="DC_STAMP-like"/>
</dbReference>
<proteinExistence type="predicted"/>
<dbReference type="Pfam" id="PF07782">
    <property type="entry name" value="DC_STAMP"/>
    <property type="match status" value="1"/>
</dbReference>
<keyword evidence="3 5" id="KW-1133">Transmembrane helix</keyword>
<dbReference type="GO" id="GO:0016020">
    <property type="term" value="C:membrane"/>
    <property type="evidence" value="ECO:0007669"/>
    <property type="project" value="UniProtKB-SubCell"/>
</dbReference>
<evidence type="ECO:0000256" key="5">
    <source>
        <dbReference type="SAM" id="Phobius"/>
    </source>
</evidence>
<comment type="caution">
    <text evidence="7">The sequence shown here is derived from an EMBL/GenBank/DDBJ whole genome shotgun (WGS) entry which is preliminary data.</text>
</comment>
<dbReference type="PANTHER" id="PTHR21041">
    <property type="entry name" value="DENDRITIC CELL-SPECIFIC TRANSMEMBRANE PROTEIN"/>
    <property type="match status" value="1"/>
</dbReference>
<evidence type="ECO:0000259" key="6">
    <source>
        <dbReference type="Pfam" id="PF07782"/>
    </source>
</evidence>
<dbReference type="PANTHER" id="PTHR21041:SF2">
    <property type="entry name" value="DENDRITIC CELL-SPECIFIC TRANSMEMBRANE PROTEIN"/>
    <property type="match status" value="1"/>
</dbReference>
<reference evidence="7 8" key="1">
    <citation type="journal article" date="2023" name="Mol. Biol. Evol.">
        <title>Genomics of Secondarily Temperate Adaptation in the Only Non-Antarctic Icefish.</title>
        <authorList>
            <person name="Rivera-Colon A.G."/>
            <person name="Rayamajhi N."/>
            <person name="Minhas B.F."/>
            <person name="Madrigal G."/>
            <person name="Bilyk K.T."/>
            <person name="Yoon V."/>
            <person name="Hune M."/>
            <person name="Gregory S."/>
            <person name="Cheng C.H.C."/>
            <person name="Catchen J.M."/>
        </authorList>
    </citation>
    <scope>NUCLEOTIDE SEQUENCE [LARGE SCALE GENOMIC DNA]</scope>
    <source>
        <strain evidence="7">JC2023a</strain>
    </source>
</reference>
<dbReference type="EMBL" id="JAULUE010002055">
    <property type="protein sequence ID" value="KAK5892821.1"/>
    <property type="molecule type" value="Genomic_DNA"/>
</dbReference>
<name>A0AAN8GVF5_9TELE</name>
<evidence type="ECO:0000313" key="7">
    <source>
        <dbReference type="EMBL" id="KAK5892821.1"/>
    </source>
</evidence>
<keyword evidence="8" id="KW-1185">Reference proteome</keyword>
<feature type="transmembrane region" description="Helical" evidence="5">
    <location>
        <begin position="61"/>
        <end position="81"/>
    </location>
</feature>
<protein>
    <recommendedName>
        <fullName evidence="6">Dendritic cell-specific transmembrane protein-like domain-containing protein</fullName>
    </recommendedName>
</protein>
<feature type="transmembrane region" description="Helical" evidence="5">
    <location>
        <begin position="299"/>
        <end position="324"/>
    </location>
</feature>
<feature type="transmembrane region" description="Helical" evidence="5">
    <location>
        <begin position="219"/>
        <end position="236"/>
    </location>
</feature>
<accession>A0AAN8GVF5</accession>
<dbReference type="Proteomes" id="UP001335648">
    <property type="component" value="Unassembled WGS sequence"/>
</dbReference>
<keyword evidence="2 5" id="KW-0812">Transmembrane</keyword>
<gene>
    <name evidence="7" type="ORF">CesoFtcFv8_013171</name>
</gene>
<sequence>MLISWTQTLKESAYLAVDVFTTGEREGLQRTLLLLFTCSVSSLLLSSLLFLYLLLTLNYDPAVSGGISCGFGTLLTVALFLSKRVRCLGTLFVISIFMKKSRNLLLTAGTSLVLLRNIRNTLENTTGLVRSMICNLQAKKAAVIAPFSKYVKMLKWLGNMLKGVTDLGVLNLDPQLKVSPRLESEQFQVTLGEAEQKLNATVKYVKSIMNTVSSVSEKVFPALSFLVLMMFIALHIKRYRGDMTYQNRFVSRRFVAFDEKQRAEGKPHVLPLTPEEEELYTPLPSARPTTREGKAMLKFGVPVASHLAAWVIFITMDALLYLFVDIVTKKLSELEPFHIPLIVSIKGIATLIGIPIGEENHQEDFSYSVTLFEKTCLPKPKLLLYNSIVPLAAILLLLLLMALIAAKASQIRIMVCERFFSNAAEMRVEYLYAKILRKRLKKRKEKNNAGYTSLYLKPQFWCPLLFRPKEHVQTMREEVTMDFHMN</sequence>
<evidence type="ECO:0000256" key="2">
    <source>
        <dbReference type="ARBA" id="ARBA00022692"/>
    </source>
</evidence>
<dbReference type="AlphaFoldDB" id="A0AAN8GVF5"/>
<evidence type="ECO:0000313" key="8">
    <source>
        <dbReference type="Proteomes" id="UP001335648"/>
    </source>
</evidence>
<dbReference type="InterPro" id="IPR051856">
    <property type="entry name" value="CSR-E3_Ligase_Protein"/>
</dbReference>
<keyword evidence="4 5" id="KW-0472">Membrane</keyword>
<feature type="transmembrane region" description="Helical" evidence="5">
    <location>
        <begin position="32"/>
        <end position="55"/>
    </location>
</feature>
<evidence type="ECO:0000256" key="4">
    <source>
        <dbReference type="ARBA" id="ARBA00023136"/>
    </source>
</evidence>
<feature type="domain" description="Dendritic cell-specific transmembrane protein-like" evidence="6">
    <location>
        <begin position="245"/>
        <end position="432"/>
    </location>
</feature>
<evidence type="ECO:0000256" key="3">
    <source>
        <dbReference type="ARBA" id="ARBA00022989"/>
    </source>
</evidence>
<organism evidence="7 8">
    <name type="scientific">Champsocephalus esox</name>
    <name type="common">pike icefish</name>
    <dbReference type="NCBI Taxonomy" id="159716"/>
    <lineage>
        <taxon>Eukaryota</taxon>
        <taxon>Metazoa</taxon>
        <taxon>Chordata</taxon>
        <taxon>Craniata</taxon>
        <taxon>Vertebrata</taxon>
        <taxon>Euteleostomi</taxon>
        <taxon>Actinopterygii</taxon>
        <taxon>Neopterygii</taxon>
        <taxon>Teleostei</taxon>
        <taxon>Neoteleostei</taxon>
        <taxon>Acanthomorphata</taxon>
        <taxon>Eupercaria</taxon>
        <taxon>Perciformes</taxon>
        <taxon>Notothenioidei</taxon>
        <taxon>Channichthyidae</taxon>
        <taxon>Champsocephalus</taxon>
    </lineage>
</organism>